<feature type="compositionally biased region" description="Basic residues" evidence="1">
    <location>
        <begin position="156"/>
        <end position="166"/>
    </location>
</feature>
<feature type="non-terminal residue" evidence="2">
    <location>
        <position position="1"/>
    </location>
</feature>
<dbReference type="Proteomes" id="UP000008810">
    <property type="component" value="Chromosome 2"/>
</dbReference>
<reference evidence="2 3" key="1">
    <citation type="journal article" date="2010" name="Nature">
        <title>Genome sequencing and analysis of the model grass Brachypodium distachyon.</title>
        <authorList>
            <consortium name="International Brachypodium Initiative"/>
        </authorList>
    </citation>
    <scope>NUCLEOTIDE SEQUENCE [LARGE SCALE GENOMIC DNA]</scope>
    <source>
        <strain evidence="2 3">Bd21</strain>
    </source>
</reference>
<feature type="compositionally biased region" description="Low complexity" evidence="1">
    <location>
        <begin position="167"/>
        <end position="177"/>
    </location>
</feature>
<feature type="compositionally biased region" description="Gly residues" evidence="1">
    <location>
        <begin position="31"/>
        <end position="40"/>
    </location>
</feature>
<feature type="compositionally biased region" description="Gly residues" evidence="1">
    <location>
        <begin position="8"/>
        <end position="19"/>
    </location>
</feature>
<dbReference type="Gramene" id="PNT71486">
    <property type="protein sequence ID" value="PNT71486"/>
    <property type="gene ID" value="BRADI_2g28143v3"/>
</dbReference>
<protein>
    <submittedName>
        <fullName evidence="2 3">Uncharacterized protein</fullName>
    </submittedName>
</protein>
<accession>A0A2K2DB22</accession>
<evidence type="ECO:0000313" key="3">
    <source>
        <dbReference type="EnsemblPlants" id="PNT71486"/>
    </source>
</evidence>
<reference evidence="2" key="2">
    <citation type="submission" date="2017-06" db="EMBL/GenBank/DDBJ databases">
        <title>WGS assembly of Brachypodium distachyon.</title>
        <authorList>
            <consortium name="The International Brachypodium Initiative"/>
            <person name="Lucas S."/>
            <person name="Harmon-Smith M."/>
            <person name="Lail K."/>
            <person name="Tice H."/>
            <person name="Grimwood J."/>
            <person name="Bruce D."/>
            <person name="Barry K."/>
            <person name="Shu S."/>
            <person name="Lindquist E."/>
            <person name="Wang M."/>
            <person name="Pitluck S."/>
            <person name="Vogel J.P."/>
            <person name="Garvin D.F."/>
            <person name="Mockler T.C."/>
            <person name="Schmutz J."/>
            <person name="Rokhsar D."/>
            <person name="Bevan M.W."/>
        </authorList>
    </citation>
    <scope>NUCLEOTIDE SEQUENCE</scope>
    <source>
        <strain evidence="2">Bd21</strain>
    </source>
</reference>
<keyword evidence="4" id="KW-1185">Reference proteome</keyword>
<evidence type="ECO:0000313" key="2">
    <source>
        <dbReference type="EMBL" id="PNT71486.1"/>
    </source>
</evidence>
<proteinExistence type="predicted"/>
<organism evidence="2">
    <name type="scientific">Brachypodium distachyon</name>
    <name type="common">Purple false brome</name>
    <name type="synonym">Trachynia distachya</name>
    <dbReference type="NCBI Taxonomy" id="15368"/>
    <lineage>
        <taxon>Eukaryota</taxon>
        <taxon>Viridiplantae</taxon>
        <taxon>Streptophyta</taxon>
        <taxon>Embryophyta</taxon>
        <taxon>Tracheophyta</taxon>
        <taxon>Spermatophyta</taxon>
        <taxon>Magnoliopsida</taxon>
        <taxon>Liliopsida</taxon>
        <taxon>Poales</taxon>
        <taxon>Poaceae</taxon>
        <taxon>BOP clade</taxon>
        <taxon>Pooideae</taxon>
        <taxon>Stipodae</taxon>
        <taxon>Brachypodieae</taxon>
        <taxon>Brachypodium</taxon>
    </lineage>
</organism>
<gene>
    <name evidence="2" type="ORF">BRADI_2g28143v3</name>
</gene>
<sequence>PWIWIGQTSGGLGFTGGGGARRRRRRRRRGTGGGEAGGSGKRASGAARPGEDGDGLGEARGERCACLGRRRGGGRPQNSSELRATAAVHENGDGARQKKRTKNDGGKTAAGGARVSGRNPAAWTHDSVAKDGGKREEAQGFKKTRSGSRIRDGARRSRRWRRRRRAGVTMRSRAVAQ</sequence>
<dbReference type="EMBL" id="CM000881">
    <property type="protein sequence ID" value="PNT71486.1"/>
    <property type="molecule type" value="Genomic_DNA"/>
</dbReference>
<feature type="region of interest" description="Disordered" evidence="1">
    <location>
        <begin position="1"/>
        <end position="177"/>
    </location>
</feature>
<reference evidence="3" key="3">
    <citation type="submission" date="2018-08" db="UniProtKB">
        <authorList>
            <consortium name="EnsemblPlants"/>
        </authorList>
    </citation>
    <scope>IDENTIFICATION</scope>
    <source>
        <strain evidence="3">cv. Bd21</strain>
    </source>
</reference>
<feature type="non-terminal residue" evidence="2">
    <location>
        <position position="177"/>
    </location>
</feature>
<evidence type="ECO:0000313" key="4">
    <source>
        <dbReference type="Proteomes" id="UP000008810"/>
    </source>
</evidence>
<feature type="compositionally biased region" description="Basic residues" evidence="1">
    <location>
        <begin position="20"/>
        <end position="30"/>
    </location>
</feature>
<evidence type="ECO:0000256" key="1">
    <source>
        <dbReference type="SAM" id="MobiDB-lite"/>
    </source>
</evidence>
<dbReference type="AlphaFoldDB" id="A0A2K2DB22"/>
<name>A0A2K2DB22_BRADI</name>
<dbReference type="EnsemblPlants" id="PNT71486">
    <property type="protein sequence ID" value="PNT71486"/>
    <property type="gene ID" value="BRADI_2g28143v3"/>
</dbReference>
<dbReference type="InParanoid" id="A0A2K2DB22"/>
<feature type="compositionally biased region" description="Basic and acidic residues" evidence="1">
    <location>
        <begin position="127"/>
        <end position="140"/>
    </location>
</feature>